<keyword evidence="3" id="KW-1185">Reference proteome</keyword>
<dbReference type="KEGG" id="osn:118767826"/>
<keyword evidence="2" id="KW-0472">Membrane</keyword>
<dbReference type="AlphaFoldDB" id="A0A7E6FMU6"/>
<dbReference type="RefSeq" id="XP_036368988.1">
    <property type="nucleotide sequence ID" value="XM_036513095.1"/>
</dbReference>
<evidence type="ECO:0000256" key="1">
    <source>
        <dbReference type="SAM" id="MobiDB-lite"/>
    </source>
</evidence>
<feature type="transmembrane region" description="Helical" evidence="2">
    <location>
        <begin position="72"/>
        <end position="96"/>
    </location>
</feature>
<keyword evidence="2" id="KW-1133">Transmembrane helix</keyword>
<feature type="compositionally biased region" description="Low complexity" evidence="1">
    <location>
        <begin position="116"/>
        <end position="237"/>
    </location>
</feature>
<keyword evidence="2" id="KW-0812">Transmembrane</keyword>
<feature type="region of interest" description="Disordered" evidence="1">
    <location>
        <begin position="104"/>
        <end position="237"/>
    </location>
</feature>
<protein>
    <submittedName>
        <fullName evidence="4">Serine-rich adhesin for platelets-like</fullName>
    </submittedName>
</protein>
<organism evidence="3 4">
    <name type="scientific">Octopus sinensis</name>
    <name type="common">East Asian common octopus</name>
    <dbReference type="NCBI Taxonomy" id="2607531"/>
    <lineage>
        <taxon>Eukaryota</taxon>
        <taxon>Metazoa</taxon>
        <taxon>Spiralia</taxon>
        <taxon>Lophotrochozoa</taxon>
        <taxon>Mollusca</taxon>
        <taxon>Cephalopoda</taxon>
        <taxon>Coleoidea</taxon>
        <taxon>Octopodiformes</taxon>
        <taxon>Octopoda</taxon>
        <taxon>Incirrata</taxon>
        <taxon>Octopodidae</taxon>
        <taxon>Octopus</taxon>
    </lineage>
</organism>
<sequence>MPRYSPQERQLDSEDFVNRNNAHRNIATRLTPFWPYIFNDPTTNWIGSDDASLADSSDYHTRIKKWSCKRSLLLLFLVSLFVAVCFGALITAVVFLSNTDLDATQSTSTGRERGETYTTEVTQRSTTDQTSATTDQASTTTDQTSTTTDQTSKTSDQTTTITEQTSTTTDQTSATTDETSTTTDQTSTTTDQTSTTTDQTSTTTDQTSKTSDQTSTPTDQTSTATDQTSPTTDQTSTITDQTFTTTEQTSTTIEFSTTTSEQTSIFSTTAGITSAMILKIHFDEQYKSVYSQLNANETQEKISEIISKIAEALRNNSQLVDTYVGSTVIGFRFENLKPETLAVSVTFL</sequence>
<reference evidence="4" key="1">
    <citation type="submission" date="2025-08" db="UniProtKB">
        <authorList>
            <consortium name="RefSeq"/>
        </authorList>
    </citation>
    <scope>IDENTIFICATION</scope>
</reference>
<proteinExistence type="predicted"/>
<evidence type="ECO:0000313" key="4">
    <source>
        <dbReference type="RefSeq" id="XP_036368988.1"/>
    </source>
</evidence>
<accession>A0A7E6FMU6</accession>
<name>A0A7E6FMU6_9MOLL</name>
<dbReference type="Proteomes" id="UP000515154">
    <property type="component" value="Linkage group LG24"/>
</dbReference>
<gene>
    <name evidence="4" type="primary">LOC118767826</name>
</gene>
<evidence type="ECO:0000256" key="2">
    <source>
        <dbReference type="SAM" id="Phobius"/>
    </source>
</evidence>
<evidence type="ECO:0000313" key="3">
    <source>
        <dbReference type="Proteomes" id="UP000515154"/>
    </source>
</evidence>